<sequence>MNHDQNNAVEGTPMLLKPEAMITVKKSKFSIDQKKERGDPSKIYQSDTITKLRNKPAHMGQSHAFIPSKHQTSYLETMMHFLKGNIGSGLLAMGDAFRHGGLLLAPPITVFIGLISLYNQHMLVVNSQKLHAKLKLDEFPGFSDTMELSFLTGPRQFQRFTDTIRRLVKMFVIITQLGFCCVYFVFVAQSSHQICLALDIDYKLHYHMAIMLAPILFTAMIRNLKYIAPISAVANLIMGLGIAAIYYYILQDLPPVSTRNYVGHIQQIPLFFGTVIFAFEGIALVLPLQREMKKKKNFNSSFGVLNMGSILIIALMLSMGFFGYLKYGENVKGSITLNLSDRKDDPLALVVVGSIGFGILCTYSLQFYVPVAIIWAELEEKYGPFKHPAFGETILRVSLVLLTFILAAVIPRLGLFISLVGAISSTGLALIFPPLSDIAVRKKEGDFGRFHWRLLMDILTIILGLIGFTTGTYASVHEIITVFRRRETLVASTGGS</sequence>
<dbReference type="PANTHER" id="PTHR22950">
    <property type="entry name" value="AMINO ACID TRANSPORTER"/>
    <property type="match status" value="1"/>
</dbReference>
<evidence type="ECO:0000256" key="4">
    <source>
        <dbReference type="ARBA" id="ARBA00023136"/>
    </source>
</evidence>
<evidence type="ECO:0000256" key="1">
    <source>
        <dbReference type="ARBA" id="ARBA00004141"/>
    </source>
</evidence>
<dbReference type="RefSeq" id="XP_026680173.1">
    <property type="nucleotide sequence ID" value="XM_026824372.1"/>
</dbReference>
<feature type="transmembrane region" description="Helical" evidence="5">
    <location>
        <begin position="415"/>
        <end position="433"/>
    </location>
</feature>
<dbReference type="GO" id="GO:0005774">
    <property type="term" value="C:vacuolar membrane"/>
    <property type="evidence" value="ECO:0007669"/>
    <property type="project" value="TreeGrafter"/>
</dbReference>
<evidence type="ECO:0000313" key="7">
    <source>
        <dbReference type="Proteomes" id="UP000079169"/>
    </source>
</evidence>
<dbReference type="InterPro" id="IPR013057">
    <property type="entry name" value="AA_transpt_TM"/>
</dbReference>
<name>A0A3Q0IZQ2_DIACI</name>
<dbReference type="PANTHER" id="PTHR22950:SF349">
    <property type="entry name" value="AMINO ACID TRANSPORTER TRANSMEMBRANE DOMAIN-CONTAINING PROTEIN"/>
    <property type="match status" value="1"/>
</dbReference>
<evidence type="ECO:0000256" key="5">
    <source>
        <dbReference type="SAM" id="Phobius"/>
    </source>
</evidence>
<feature type="transmembrane region" description="Helical" evidence="5">
    <location>
        <begin position="167"/>
        <end position="186"/>
    </location>
</feature>
<evidence type="ECO:0000259" key="6">
    <source>
        <dbReference type="Pfam" id="PF01490"/>
    </source>
</evidence>
<dbReference type="GO" id="GO:0015179">
    <property type="term" value="F:L-amino acid transmembrane transporter activity"/>
    <property type="evidence" value="ECO:0007669"/>
    <property type="project" value="TreeGrafter"/>
</dbReference>
<reference evidence="8" key="1">
    <citation type="submission" date="2025-08" db="UniProtKB">
        <authorList>
            <consortium name="RefSeq"/>
        </authorList>
    </citation>
    <scope>IDENTIFICATION</scope>
</reference>
<keyword evidence="3 5" id="KW-1133">Transmembrane helix</keyword>
<dbReference type="Proteomes" id="UP000079169">
    <property type="component" value="Unplaced"/>
</dbReference>
<dbReference type="AlphaFoldDB" id="A0A3Q0IZQ2"/>
<comment type="subcellular location">
    <subcellularLocation>
        <location evidence="1">Membrane</location>
        <topology evidence="1">Multi-pass membrane protein</topology>
    </subcellularLocation>
</comment>
<evidence type="ECO:0000313" key="8">
    <source>
        <dbReference type="RefSeq" id="XP_026680173.1"/>
    </source>
</evidence>
<dbReference type="STRING" id="121845.A0A3Q0IZQ2"/>
<feature type="transmembrane region" description="Helical" evidence="5">
    <location>
        <begin position="454"/>
        <end position="476"/>
    </location>
</feature>
<feature type="transmembrane region" description="Helical" evidence="5">
    <location>
        <begin position="231"/>
        <end position="250"/>
    </location>
</feature>
<dbReference type="Pfam" id="PF01490">
    <property type="entry name" value="Aa_trans"/>
    <property type="match status" value="1"/>
</dbReference>
<feature type="transmembrane region" description="Helical" evidence="5">
    <location>
        <begin position="206"/>
        <end position="224"/>
    </location>
</feature>
<keyword evidence="4 5" id="KW-0472">Membrane</keyword>
<dbReference type="KEGG" id="dci:103510331"/>
<organism evidence="7 8">
    <name type="scientific">Diaphorina citri</name>
    <name type="common">Asian citrus psyllid</name>
    <dbReference type="NCBI Taxonomy" id="121845"/>
    <lineage>
        <taxon>Eukaryota</taxon>
        <taxon>Metazoa</taxon>
        <taxon>Ecdysozoa</taxon>
        <taxon>Arthropoda</taxon>
        <taxon>Hexapoda</taxon>
        <taxon>Insecta</taxon>
        <taxon>Pterygota</taxon>
        <taxon>Neoptera</taxon>
        <taxon>Paraneoptera</taxon>
        <taxon>Hemiptera</taxon>
        <taxon>Sternorrhyncha</taxon>
        <taxon>Psylloidea</taxon>
        <taxon>Psyllidae</taxon>
        <taxon>Diaphorininae</taxon>
        <taxon>Diaphorina</taxon>
    </lineage>
</organism>
<feature type="transmembrane region" description="Helical" evidence="5">
    <location>
        <begin position="270"/>
        <end position="288"/>
    </location>
</feature>
<evidence type="ECO:0000256" key="3">
    <source>
        <dbReference type="ARBA" id="ARBA00022989"/>
    </source>
</evidence>
<gene>
    <name evidence="8" type="primary">LOC103510331</name>
</gene>
<evidence type="ECO:0000256" key="2">
    <source>
        <dbReference type="ARBA" id="ARBA00022692"/>
    </source>
</evidence>
<feature type="transmembrane region" description="Helical" evidence="5">
    <location>
        <begin position="100"/>
        <end position="119"/>
    </location>
</feature>
<dbReference type="PaxDb" id="121845-A0A3Q0IZQ2"/>
<feature type="transmembrane region" description="Helical" evidence="5">
    <location>
        <begin position="300"/>
        <end position="327"/>
    </location>
</feature>
<accession>A0A3Q0IZQ2</accession>
<proteinExistence type="predicted"/>
<keyword evidence="7" id="KW-1185">Reference proteome</keyword>
<keyword evidence="2 5" id="KW-0812">Transmembrane</keyword>
<dbReference type="GeneID" id="103510331"/>
<feature type="domain" description="Amino acid transporter transmembrane" evidence="6">
    <location>
        <begin position="70"/>
        <end position="475"/>
    </location>
</feature>
<protein>
    <submittedName>
        <fullName evidence="8">Proton-coupled amino acid transporter-like protein CG1139</fullName>
    </submittedName>
</protein>
<feature type="transmembrane region" description="Helical" evidence="5">
    <location>
        <begin position="347"/>
        <end position="376"/>
    </location>
</feature>